<keyword evidence="2" id="KW-1133">Transmembrane helix</keyword>
<keyword evidence="2" id="KW-0472">Membrane</keyword>
<proteinExistence type="predicted"/>
<dbReference type="RefSeq" id="YP_009472552.1">
    <property type="nucleotide sequence ID" value="NC_037364.1"/>
</dbReference>
<protein>
    <submittedName>
        <fullName evidence="3">Uncharacterized protein</fullName>
    </submittedName>
</protein>
<gene>
    <name evidence="3" type="primary">orf108</name>
</gene>
<dbReference type="GeneID" id="36489617"/>
<name>A0A2P0QHG9_CHLFS</name>
<accession>A0A2P0QHG9</accession>
<geneLocation type="chloroplast" evidence="3"/>
<keyword evidence="3" id="KW-0934">Plastid</keyword>
<evidence type="ECO:0000313" key="3">
    <source>
        <dbReference type="EMBL" id="ARO74213.1"/>
    </source>
</evidence>
<sequence length="108" mass="11942">MDFYPLNYVYISQWPVSYSLNPPLPASQSSPFPKRPTGSYPGGGSEASPPTWGGNSGFNNWVNSDEDPVLPPNVTIVLVLFFGVCAVIVRYIYLDNYLSSNFKNNLNC</sequence>
<feature type="region of interest" description="Disordered" evidence="1">
    <location>
        <begin position="25"/>
        <end position="59"/>
    </location>
</feature>
<keyword evidence="3" id="KW-0150">Chloroplast</keyword>
<reference evidence="3" key="1">
    <citation type="submission" date="2017-03" db="EMBL/GenBank/DDBJ databases">
        <title>Chloroplast genome evolution in siphonous green algae.</title>
        <authorList>
            <person name="Cremen M.C."/>
            <person name="Marcelino V.R."/>
            <person name="Verbruggen H."/>
        </authorList>
    </citation>
    <scope>NUCLEOTIDE SEQUENCE</scope>
</reference>
<evidence type="ECO:0000256" key="2">
    <source>
        <dbReference type="SAM" id="Phobius"/>
    </source>
</evidence>
<dbReference type="EMBL" id="KY819064">
    <property type="protein sequence ID" value="ARO74213.1"/>
    <property type="molecule type" value="Genomic_DNA"/>
</dbReference>
<dbReference type="AlphaFoldDB" id="A0A2P0QHG9"/>
<keyword evidence="2" id="KW-0812">Transmembrane</keyword>
<evidence type="ECO:0000256" key="1">
    <source>
        <dbReference type="SAM" id="MobiDB-lite"/>
    </source>
</evidence>
<feature type="transmembrane region" description="Helical" evidence="2">
    <location>
        <begin position="74"/>
        <end position="93"/>
    </location>
</feature>
<organism evidence="3">
    <name type="scientific">Chlorodesmis fastigiata</name>
    <name type="common">Turtle weed</name>
    <name type="synonym">Vaucheria fastigiata</name>
    <dbReference type="NCBI Taxonomy" id="189431"/>
    <lineage>
        <taxon>Eukaryota</taxon>
        <taxon>Viridiplantae</taxon>
        <taxon>Chlorophyta</taxon>
        <taxon>core chlorophytes</taxon>
        <taxon>Ulvophyceae</taxon>
        <taxon>TCBD clade</taxon>
        <taxon>Bryopsidales</taxon>
        <taxon>Halimedineae</taxon>
        <taxon>Halimedaceae</taxon>
        <taxon>Udoteae</taxon>
        <taxon>Chlorodesmis</taxon>
    </lineage>
</organism>